<name>A0A8T2ISR5_9PIPI</name>
<gene>
    <name evidence="1" type="ORF">GDO86_012390</name>
</gene>
<evidence type="ECO:0000313" key="1">
    <source>
        <dbReference type="EMBL" id="KAG8434008.1"/>
    </source>
</evidence>
<organism evidence="1 2">
    <name type="scientific">Hymenochirus boettgeri</name>
    <name type="common">Congo dwarf clawed frog</name>
    <dbReference type="NCBI Taxonomy" id="247094"/>
    <lineage>
        <taxon>Eukaryota</taxon>
        <taxon>Metazoa</taxon>
        <taxon>Chordata</taxon>
        <taxon>Craniata</taxon>
        <taxon>Vertebrata</taxon>
        <taxon>Euteleostomi</taxon>
        <taxon>Amphibia</taxon>
        <taxon>Batrachia</taxon>
        <taxon>Anura</taxon>
        <taxon>Pipoidea</taxon>
        <taxon>Pipidae</taxon>
        <taxon>Pipinae</taxon>
        <taxon>Hymenochirus</taxon>
    </lineage>
</organism>
<proteinExistence type="predicted"/>
<dbReference type="EMBL" id="JAACNH010000008">
    <property type="protein sequence ID" value="KAG8434008.1"/>
    <property type="molecule type" value="Genomic_DNA"/>
</dbReference>
<reference evidence="1" key="1">
    <citation type="thesis" date="2020" institute="ProQuest LLC" country="789 East Eisenhower Parkway, Ann Arbor, MI, USA">
        <title>Comparative Genomics and Chromosome Evolution.</title>
        <authorList>
            <person name="Mudd A.B."/>
        </authorList>
    </citation>
    <scope>NUCLEOTIDE SEQUENCE</scope>
    <source>
        <strain evidence="1">Female2</strain>
        <tissue evidence="1">Blood</tissue>
    </source>
</reference>
<protein>
    <submittedName>
        <fullName evidence="1">Uncharacterized protein</fullName>
    </submittedName>
</protein>
<sequence length="83" mass="9602">MYTSYNRSGHPVSKPALSWEWTGLQWSEFVGLVVQGGVWSGLEHILPYLSIKLRGMIYCLITLYKAKISCDSKLQLSRSCWWF</sequence>
<accession>A0A8T2ISR5</accession>
<comment type="caution">
    <text evidence="1">The sequence shown here is derived from an EMBL/GenBank/DDBJ whole genome shotgun (WGS) entry which is preliminary data.</text>
</comment>
<dbReference type="AlphaFoldDB" id="A0A8T2ISR5"/>
<evidence type="ECO:0000313" key="2">
    <source>
        <dbReference type="Proteomes" id="UP000812440"/>
    </source>
</evidence>
<keyword evidence="2" id="KW-1185">Reference proteome</keyword>
<dbReference type="Proteomes" id="UP000812440">
    <property type="component" value="Chromosome 7"/>
</dbReference>